<reference evidence="1" key="1">
    <citation type="submission" date="2018-06" db="EMBL/GenBank/DDBJ databases">
        <authorList>
            <person name="Zhirakovskaya E."/>
        </authorList>
    </citation>
    <scope>NUCLEOTIDE SEQUENCE</scope>
</reference>
<proteinExistence type="predicted"/>
<protein>
    <submittedName>
        <fullName evidence="1">Uncharacterized protein</fullName>
    </submittedName>
</protein>
<dbReference type="EMBL" id="UOGC01000151">
    <property type="protein sequence ID" value="VAX23456.1"/>
    <property type="molecule type" value="Genomic_DNA"/>
</dbReference>
<gene>
    <name evidence="1" type="ORF">MNBD_NITROSPINAE01-1885</name>
</gene>
<feature type="non-terminal residue" evidence="1">
    <location>
        <position position="1"/>
    </location>
</feature>
<evidence type="ECO:0000313" key="1">
    <source>
        <dbReference type="EMBL" id="VAX23456.1"/>
    </source>
</evidence>
<organism evidence="1">
    <name type="scientific">hydrothermal vent metagenome</name>
    <dbReference type="NCBI Taxonomy" id="652676"/>
    <lineage>
        <taxon>unclassified sequences</taxon>
        <taxon>metagenomes</taxon>
        <taxon>ecological metagenomes</taxon>
    </lineage>
</organism>
<accession>A0A3B1BYS6</accession>
<name>A0A3B1BYS6_9ZZZZ</name>
<dbReference type="AlphaFoldDB" id="A0A3B1BYS6"/>
<sequence length="136" mass="15300">EALKVSPSLKIESIKVKGDLIGYKAKEGPITVYFTADELGKKIFRIERLTVFPDVPNMMQIMDGLIKKYGRPSAMGRVMLHSQACWGKCLGKAVKLYLKARIVQITSNPYPVTLQLLDVKMEDANKIAFLKRTGRE</sequence>